<protein>
    <submittedName>
        <fullName evidence="5">MFS transporter</fullName>
    </submittedName>
</protein>
<evidence type="ECO:0000256" key="1">
    <source>
        <dbReference type="ARBA" id="ARBA00022692"/>
    </source>
</evidence>
<feature type="transmembrane region" description="Helical" evidence="4">
    <location>
        <begin position="206"/>
        <end position="230"/>
    </location>
</feature>
<gene>
    <name evidence="5" type="ORF">V6X73_06980</name>
</gene>
<keyword evidence="6" id="KW-1185">Reference proteome</keyword>
<feature type="transmembrane region" description="Helical" evidence="4">
    <location>
        <begin position="130"/>
        <end position="149"/>
    </location>
</feature>
<proteinExistence type="predicted"/>
<feature type="transmembrane region" description="Helical" evidence="4">
    <location>
        <begin position="44"/>
        <end position="62"/>
    </location>
</feature>
<dbReference type="PANTHER" id="PTHR23534:SF1">
    <property type="entry name" value="MAJOR FACILITATOR SUPERFAMILY PROTEIN"/>
    <property type="match status" value="1"/>
</dbReference>
<feature type="transmembrane region" description="Helical" evidence="4">
    <location>
        <begin position="161"/>
        <end position="181"/>
    </location>
</feature>
<accession>A0ABV3TFE2</accession>
<evidence type="ECO:0000256" key="4">
    <source>
        <dbReference type="SAM" id="Phobius"/>
    </source>
</evidence>
<reference evidence="5 6" key="1">
    <citation type="submission" date="2024-02" db="EMBL/GenBank/DDBJ databases">
        <title>New especies of Spiribacter isolated from saline water.</title>
        <authorList>
            <person name="Leon M.J."/>
            <person name="De La Haba R."/>
            <person name="Sanchez-Porro C."/>
            <person name="Ventosa A."/>
        </authorList>
    </citation>
    <scope>NUCLEOTIDE SEQUENCE [LARGE SCALE GENOMIC DNA]</scope>
    <source>
        <strain evidence="6">ag22IC6-390</strain>
    </source>
</reference>
<dbReference type="Proteomes" id="UP001556709">
    <property type="component" value="Unassembled WGS sequence"/>
</dbReference>
<dbReference type="EMBL" id="JBAKFM010000003">
    <property type="protein sequence ID" value="MEX0469464.1"/>
    <property type="molecule type" value="Genomic_DNA"/>
</dbReference>
<feature type="transmembrane region" description="Helical" evidence="4">
    <location>
        <begin position="96"/>
        <end position="118"/>
    </location>
</feature>
<feature type="transmembrane region" description="Helical" evidence="4">
    <location>
        <begin position="267"/>
        <end position="288"/>
    </location>
</feature>
<feature type="transmembrane region" description="Helical" evidence="4">
    <location>
        <begin position="242"/>
        <end position="260"/>
    </location>
</feature>
<dbReference type="SUPFAM" id="SSF103473">
    <property type="entry name" value="MFS general substrate transporter"/>
    <property type="match status" value="1"/>
</dbReference>
<feature type="transmembrane region" description="Helical" evidence="4">
    <location>
        <begin position="365"/>
        <end position="384"/>
    </location>
</feature>
<feature type="transmembrane region" description="Helical" evidence="4">
    <location>
        <begin position="69"/>
        <end position="90"/>
    </location>
</feature>
<keyword evidence="2 4" id="KW-1133">Transmembrane helix</keyword>
<evidence type="ECO:0000313" key="5">
    <source>
        <dbReference type="EMBL" id="MEX0469464.1"/>
    </source>
</evidence>
<evidence type="ECO:0000256" key="3">
    <source>
        <dbReference type="ARBA" id="ARBA00023136"/>
    </source>
</evidence>
<dbReference type="PANTHER" id="PTHR23534">
    <property type="entry name" value="MFS PERMEASE"/>
    <property type="match status" value="1"/>
</dbReference>
<keyword evidence="3 4" id="KW-0472">Membrane</keyword>
<dbReference type="Gene3D" id="1.20.1250.20">
    <property type="entry name" value="MFS general substrate transporter like domains"/>
    <property type="match status" value="1"/>
</dbReference>
<sequence>MTRNVALLAICQAILMTGSSLLIATSALVGVALADNPAWGTLPLALQFAAMTATTVPASLLMQRLGRRPVFLAGLAFALLGVGLAVTSILQGLFALFALASVLLGIFNGIGQFFRFAAADVAGEGNKGRAISWVLAGGIIAGFMGPNLGSWTSGWFEAAFAGSYLVLGAFYLLAIAVVAALRIPRPPRPQAGDGGRSMARIARQPGFIVAVLTAAVGYGVMNIIMVATPLAMAGHAHPFSETAFVIQWHVVAMFLPSFFTGELIRRLGVVSVIQAGVAMMLGCVAINLTGNGVWHYWAALVCLGVGWNFMFIGGTTLLTRVHDEVEKGRTQALNDFLVFGIVSLTALSASALLEAVGWAVLNLSVLPFLLLAALAVLAYAGWWAPRQRTTQASTPG</sequence>
<keyword evidence="1 4" id="KW-0812">Transmembrane</keyword>
<dbReference type="Pfam" id="PF07690">
    <property type="entry name" value="MFS_1"/>
    <property type="match status" value="1"/>
</dbReference>
<dbReference type="InterPro" id="IPR011701">
    <property type="entry name" value="MFS"/>
</dbReference>
<feature type="transmembrane region" description="Helical" evidence="4">
    <location>
        <begin position="336"/>
        <end position="359"/>
    </location>
</feature>
<dbReference type="InterPro" id="IPR036259">
    <property type="entry name" value="MFS_trans_sf"/>
</dbReference>
<organism evidence="5 6">
    <name type="scientific">Spiribacter pallidus</name>
    <dbReference type="NCBI Taxonomy" id="1987936"/>
    <lineage>
        <taxon>Bacteria</taxon>
        <taxon>Pseudomonadati</taxon>
        <taxon>Pseudomonadota</taxon>
        <taxon>Gammaproteobacteria</taxon>
        <taxon>Chromatiales</taxon>
        <taxon>Ectothiorhodospiraceae</taxon>
        <taxon>Spiribacter</taxon>
    </lineage>
</organism>
<feature type="transmembrane region" description="Helical" evidence="4">
    <location>
        <begin position="294"/>
        <end position="315"/>
    </location>
</feature>
<name>A0ABV3TFE2_9GAMM</name>
<comment type="caution">
    <text evidence="5">The sequence shown here is derived from an EMBL/GenBank/DDBJ whole genome shotgun (WGS) entry which is preliminary data.</text>
</comment>
<evidence type="ECO:0000313" key="6">
    <source>
        <dbReference type="Proteomes" id="UP001556709"/>
    </source>
</evidence>
<dbReference type="RefSeq" id="WP_367959219.1">
    <property type="nucleotide sequence ID" value="NZ_JBAKFH010000001.1"/>
</dbReference>
<evidence type="ECO:0000256" key="2">
    <source>
        <dbReference type="ARBA" id="ARBA00022989"/>
    </source>
</evidence>